<organism evidence="2">
    <name type="scientific">marine metagenome</name>
    <dbReference type="NCBI Taxonomy" id="408172"/>
    <lineage>
        <taxon>unclassified sequences</taxon>
        <taxon>metagenomes</taxon>
        <taxon>ecological metagenomes</taxon>
    </lineage>
</organism>
<feature type="non-terminal residue" evidence="2">
    <location>
        <position position="119"/>
    </location>
</feature>
<feature type="domain" description="GmrSD restriction endonucleases N-terminal" evidence="1">
    <location>
        <begin position="13"/>
        <end position="101"/>
    </location>
</feature>
<dbReference type="EMBL" id="UINC01136035">
    <property type="protein sequence ID" value="SVD20552.1"/>
    <property type="molecule type" value="Genomic_DNA"/>
</dbReference>
<dbReference type="InterPro" id="IPR004919">
    <property type="entry name" value="GmrSD_N"/>
</dbReference>
<dbReference type="PANTHER" id="PTHR35149">
    <property type="entry name" value="SLL5132 PROTEIN"/>
    <property type="match status" value="1"/>
</dbReference>
<dbReference type="Pfam" id="PF03235">
    <property type="entry name" value="GmrSD_N"/>
    <property type="match status" value="1"/>
</dbReference>
<dbReference type="PANTHER" id="PTHR35149:SF2">
    <property type="entry name" value="DUF262 DOMAIN-CONTAINING PROTEIN"/>
    <property type="match status" value="1"/>
</dbReference>
<gene>
    <name evidence="2" type="ORF">METZ01_LOCUS373406</name>
</gene>
<evidence type="ECO:0000259" key="1">
    <source>
        <dbReference type="Pfam" id="PF03235"/>
    </source>
</evidence>
<name>A0A382TFK1_9ZZZZ</name>
<reference evidence="2" key="1">
    <citation type="submission" date="2018-05" db="EMBL/GenBank/DDBJ databases">
        <authorList>
            <person name="Lanie J.A."/>
            <person name="Ng W.-L."/>
            <person name="Kazmierczak K.M."/>
            <person name="Andrzejewski T.M."/>
            <person name="Davidsen T.M."/>
            <person name="Wayne K.J."/>
            <person name="Tettelin H."/>
            <person name="Glass J.I."/>
            <person name="Rusch D."/>
            <person name="Podicherti R."/>
            <person name="Tsui H.-C.T."/>
            <person name="Winkler M.E."/>
        </authorList>
    </citation>
    <scope>NUCLEOTIDE SEQUENCE</scope>
</reference>
<sequence length="119" mass="14119">MSTPTLAKNIVRFLNNDIEKFVIPNYQRRFAWENKQVTDLFYDIHYLNRGQKHLLNMTILITIGKGRPRLVNIVDGQQRITTLILLIKVLSKKYKSFNKHKDDYLYDMKKCLWVSTTNG</sequence>
<evidence type="ECO:0000313" key="2">
    <source>
        <dbReference type="EMBL" id="SVD20552.1"/>
    </source>
</evidence>
<dbReference type="AlphaFoldDB" id="A0A382TFK1"/>
<proteinExistence type="predicted"/>
<accession>A0A382TFK1</accession>
<protein>
    <recommendedName>
        <fullName evidence="1">GmrSD restriction endonucleases N-terminal domain-containing protein</fullName>
    </recommendedName>
</protein>